<sequence length="571" mass="63803">MASLNASAPTMASPSSHMSKEPTSFVQSLTLGNVVAVVTAVAFYIVAYSIIAAVRQPKYPNAVPWVGKEGNGWLAGVMSAFKSILHARSWLQEGYNTYNKKNRTFILPSAPGHLPQLVVPTTQMSWLLEQPDNVLSTSAAHYDSLHGDYSFLTPKLLEDPYHEHVIHRSLARHLNALIPDIDGEVRLAMDDVFGTDTQSWKSLNVWGAFLALVPRLTNRMMVGAPLCRDAHYLANMVSFTNDVVRNMMILSTTPPALKPILGNIASLANKWHYRQTAKHTIPLVKQRLRDIAAKSAGDPTYADWVEPNDYVSWHIRLATQEGRADELDPVRITQRLIPINFASIHTTVMTAHATLLDLLSADPAEGYLDGIREEAARVWAQEESEHGTWSKNGLARLLRTDSAIRESMRLSTFAQTLVGRKVVAREGVTNKTEGWHVPQGGILALPLHSRLHDPEVFERPMAYDAFRHSREREAFEAKAVEERGREEGLRLKQKGMVTTGDAHFPWGHGRHACPGRFFVAHELKMLIAYLVLNYDIKHLPERPATKWIGMTIIPAVDARIEVRRKSGTVKS</sequence>
<dbReference type="PRINTS" id="PR00465">
    <property type="entry name" value="EP450IV"/>
</dbReference>
<protein>
    <submittedName>
        <fullName evidence="11">Nuclear cap-binding protein subunit 2</fullName>
    </submittedName>
</protein>
<keyword evidence="7 9" id="KW-0503">Monooxygenase</keyword>
<keyword evidence="10" id="KW-0472">Membrane</keyword>
<dbReference type="SUPFAM" id="SSF48264">
    <property type="entry name" value="Cytochrome P450"/>
    <property type="match status" value="1"/>
</dbReference>
<evidence type="ECO:0000256" key="1">
    <source>
        <dbReference type="ARBA" id="ARBA00001971"/>
    </source>
</evidence>
<feature type="binding site" description="axial binding residue" evidence="8">
    <location>
        <position position="513"/>
    </location>
    <ligand>
        <name>heme</name>
        <dbReference type="ChEBI" id="CHEBI:30413"/>
    </ligand>
    <ligandPart>
        <name>Fe</name>
        <dbReference type="ChEBI" id="CHEBI:18248"/>
    </ligandPart>
</feature>
<name>A0A8H4N6W9_9PEZI</name>
<evidence type="ECO:0000256" key="7">
    <source>
        <dbReference type="ARBA" id="ARBA00023033"/>
    </source>
</evidence>
<reference evidence="11" key="1">
    <citation type="submission" date="2020-04" db="EMBL/GenBank/DDBJ databases">
        <title>Genome Assembly and Annotation of Botryosphaeria dothidea sdau 11-99, a Latent Pathogen of Apple Fruit Ring Rot in China.</title>
        <authorList>
            <person name="Yu C."/>
            <person name="Diao Y."/>
            <person name="Lu Q."/>
            <person name="Zhao J."/>
            <person name="Cui S."/>
            <person name="Peng C."/>
            <person name="He B."/>
            <person name="Liu H."/>
        </authorList>
    </citation>
    <scope>NUCLEOTIDE SEQUENCE [LARGE SCALE GENOMIC DNA]</scope>
    <source>
        <strain evidence="11">Sdau11-99</strain>
    </source>
</reference>
<evidence type="ECO:0000256" key="4">
    <source>
        <dbReference type="ARBA" id="ARBA00022723"/>
    </source>
</evidence>
<dbReference type="GO" id="GO:0005506">
    <property type="term" value="F:iron ion binding"/>
    <property type="evidence" value="ECO:0007669"/>
    <property type="project" value="InterPro"/>
</dbReference>
<dbReference type="EMBL" id="WWBZ02000022">
    <property type="protein sequence ID" value="KAF4308126.1"/>
    <property type="molecule type" value="Genomic_DNA"/>
</dbReference>
<keyword evidence="10" id="KW-0812">Transmembrane</keyword>
<evidence type="ECO:0000313" key="12">
    <source>
        <dbReference type="Proteomes" id="UP000572817"/>
    </source>
</evidence>
<keyword evidence="12" id="KW-1185">Reference proteome</keyword>
<dbReference type="InterPro" id="IPR017972">
    <property type="entry name" value="Cyt_P450_CS"/>
</dbReference>
<dbReference type="GO" id="GO:0016705">
    <property type="term" value="F:oxidoreductase activity, acting on paired donors, with incorporation or reduction of molecular oxygen"/>
    <property type="evidence" value="ECO:0007669"/>
    <property type="project" value="InterPro"/>
</dbReference>
<dbReference type="PANTHER" id="PTHR46206">
    <property type="entry name" value="CYTOCHROME P450"/>
    <property type="match status" value="1"/>
</dbReference>
<comment type="cofactor">
    <cofactor evidence="1 8">
        <name>heme</name>
        <dbReference type="ChEBI" id="CHEBI:30413"/>
    </cofactor>
</comment>
<evidence type="ECO:0000313" key="11">
    <source>
        <dbReference type="EMBL" id="KAF4308126.1"/>
    </source>
</evidence>
<evidence type="ECO:0000256" key="10">
    <source>
        <dbReference type="SAM" id="Phobius"/>
    </source>
</evidence>
<evidence type="ECO:0000256" key="8">
    <source>
        <dbReference type="PIRSR" id="PIRSR602403-1"/>
    </source>
</evidence>
<dbReference type="GO" id="GO:0004497">
    <property type="term" value="F:monooxygenase activity"/>
    <property type="evidence" value="ECO:0007669"/>
    <property type="project" value="UniProtKB-KW"/>
</dbReference>
<dbReference type="PROSITE" id="PS00086">
    <property type="entry name" value="CYTOCHROME_P450"/>
    <property type="match status" value="1"/>
</dbReference>
<gene>
    <name evidence="11" type="ORF">GTA08_BOTSDO03501</name>
</gene>
<evidence type="ECO:0000256" key="3">
    <source>
        <dbReference type="ARBA" id="ARBA00022617"/>
    </source>
</evidence>
<dbReference type="PANTHER" id="PTHR46206:SF1">
    <property type="entry name" value="P450, PUTATIVE (EUROFUNG)-RELATED"/>
    <property type="match status" value="1"/>
</dbReference>
<dbReference type="InterPro" id="IPR002403">
    <property type="entry name" value="Cyt_P450_E_grp-IV"/>
</dbReference>
<dbReference type="Pfam" id="PF00067">
    <property type="entry name" value="p450"/>
    <property type="match status" value="1"/>
</dbReference>
<dbReference type="AlphaFoldDB" id="A0A8H4N6W9"/>
<keyword evidence="6 8" id="KW-0408">Iron</keyword>
<evidence type="ECO:0000256" key="5">
    <source>
        <dbReference type="ARBA" id="ARBA00023002"/>
    </source>
</evidence>
<keyword evidence="4 8" id="KW-0479">Metal-binding</keyword>
<dbReference type="CDD" id="cd11041">
    <property type="entry name" value="CYP503A1-like"/>
    <property type="match status" value="1"/>
</dbReference>
<keyword evidence="3 8" id="KW-0349">Heme</keyword>
<keyword evidence="10" id="KW-1133">Transmembrane helix</keyword>
<dbReference type="InterPro" id="IPR036396">
    <property type="entry name" value="Cyt_P450_sf"/>
</dbReference>
<feature type="transmembrane region" description="Helical" evidence="10">
    <location>
        <begin position="25"/>
        <end position="51"/>
    </location>
</feature>
<comment type="similarity">
    <text evidence="2 9">Belongs to the cytochrome P450 family.</text>
</comment>
<evidence type="ECO:0000256" key="2">
    <source>
        <dbReference type="ARBA" id="ARBA00010617"/>
    </source>
</evidence>
<keyword evidence="5 9" id="KW-0560">Oxidoreductase</keyword>
<accession>A0A8H4N6W9</accession>
<dbReference type="GO" id="GO:0020037">
    <property type="term" value="F:heme binding"/>
    <property type="evidence" value="ECO:0007669"/>
    <property type="project" value="InterPro"/>
</dbReference>
<proteinExistence type="inferred from homology"/>
<organism evidence="11 12">
    <name type="scientific">Botryosphaeria dothidea</name>
    <dbReference type="NCBI Taxonomy" id="55169"/>
    <lineage>
        <taxon>Eukaryota</taxon>
        <taxon>Fungi</taxon>
        <taxon>Dikarya</taxon>
        <taxon>Ascomycota</taxon>
        <taxon>Pezizomycotina</taxon>
        <taxon>Dothideomycetes</taxon>
        <taxon>Dothideomycetes incertae sedis</taxon>
        <taxon>Botryosphaeriales</taxon>
        <taxon>Botryosphaeriaceae</taxon>
        <taxon>Botryosphaeria</taxon>
    </lineage>
</organism>
<evidence type="ECO:0000256" key="9">
    <source>
        <dbReference type="RuleBase" id="RU000461"/>
    </source>
</evidence>
<evidence type="ECO:0000256" key="6">
    <source>
        <dbReference type="ARBA" id="ARBA00023004"/>
    </source>
</evidence>
<dbReference type="Gene3D" id="1.10.630.10">
    <property type="entry name" value="Cytochrome P450"/>
    <property type="match status" value="1"/>
</dbReference>
<comment type="caution">
    <text evidence="11">The sequence shown here is derived from an EMBL/GenBank/DDBJ whole genome shotgun (WGS) entry which is preliminary data.</text>
</comment>
<dbReference type="OrthoDB" id="1844152at2759"/>
<dbReference type="InterPro" id="IPR001128">
    <property type="entry name" value="Cyt_P450"/>
</dbReference>
<dbReference type="Proteomes" id="UP000572817">
    <property type="component" value="Unassembled WGS sequence"/>
</dbReference>